<dbReference type="InterPro" id="IPR008928">
    <property type="entry name" value="6-hairpin_glycosidase_sf"/>
</dbReference>
<dbReference type="Pfam" id="PF03663">
    <property type="entry name" value="Glyco_hydro_76"/>
    <property type="match status" value="1"/>
</dbReference>
<accession>A0ABN2Y2B3</accession>
<keyword evidence="3" id="KW-1185">Reference proteome</keyword>
<dbReference type="PANTHER" id="PTHR47791:SF3">
    <property type="entry name" value="MEIOTICALLY UP-REGULATED GENE 191 PROTEIN"/>
    <property type="match status" value="1"/>
</dbReference>
<feature type="compositionally biased region" description="Basic and acidic residues" evidence="1">
    <location>
        <begin position="329"/>
        <end position="347"/>
    </location>
</feature>
<sequence>MSDSPAYRAAKAAHSVDHLFGSRAFGMPGTYLGAVAFPHPRMGPWHYWWQAHLLDALVDAAARERRAGSDDDAARLRSRAHRLLRGMAIRSGGRVTNNLFFDDMAWLALALGRLREEDLQATGACSKDVLSAGSSLMTRLQSGCDDNLGGGTWWNTTRDYKNTAATAPTALALLRTHHVAEARDQLTWLFDTLWDDGRGAFLDGIRLVAAGSGTETTSVDRALYSYNSGPVLGAVLELAEITEDTAERQSWLDRAAAIVHGAAQQFTEEGPHDKPVLRAHGGGDGGLFMGILARYLGEAASSPLLAPDARDLARELVEETAGALWEGRREFDPDEDFSKPGSRREEGETVAVFSPVPARHANEAQRVGAPVELGTQVQAWTVLEAAALLA</sequence>
<gene>
    <name evidence="2" type="ORF">GCM10009824_20340</name>
</gene>
<dbReference type="PANTHER" id="PTHR47791">
    <property type="entry name" value="MEIOTICALLY UP-REGULATED GENE 191 PROTEIN"/>
    <property type="match status" value="1"/>
</dbReference>
<dbReference type="EMBL" id="BAAAQA010000020">
    <property type="protein sequence ID" value="GAA2119442.1"/>
    <property type="molecule type" value="Genomic_DNA"/>
</dbReference>
<dbReference type="InterPro" id="IPR053169">
    <property type="entry name" value="MUG_Protein"/>
</dbReference>
<dbReference type="Gene3D" id="1.50.10.20">
    <property type="match status" value="1"/>
</dbReference>
<dbReference type="Proteomes" id="UP001500166">
    <property type="component" value="Unassembled WGS sequence"/>
</dbReference>
<protein>
    <submittedName>
        <fullName evidence="2">Glycoside hydrolase family 76 protein</fullName>
    </submittedName>
</protein>
<reference evidence="2 3" key="1">
    <citation type="journal article" date="2019" name="Int. J. Syst. Evol. Microbiol.">
        <title>The Global Catalogue of Microorganisms (GCM) 10K type strain sequencing project: providing services to taxonomists for standard genome sequencing and annotation.</title>
        <authorList>
            <consortium name="The Broad Institute Genomics Platform"/>
            <consortium name="The Broad Institute Genome Sequencing Center for Infectious Disease"/>
            <person name="Wu L."/>
            <person name="Ma J."/>
        </authorList>
    </citation>
    <scope>NUCLEOTIDE SEQUENCE [LARGE SCALE GENOMIC DNA]</scope>
    <source>
        <strain evidence="2 3">JCM 15914</strain>
    </source>
</reference>
<dbReference type="RefSeq" id="WP_344224911.1">
    <property type="nucleotide sequence ID" value="NZ_BAAAQA010000020.1"/>
</dbReference>
<dbReference type="InterPro" id="IPR005198">
    <property type="entry name" value="Glyco_hydro_76"/>
</dbReference>
<comment type="caution">
    <text evidence="2">The sequence shown here is derived from an EMBL/GenBank/DDBJ whole genome shotgun (WGS) entry which is preliminary data.</text>
</comment>
<evidence type="ECO:0000256" key="1">
    <source>
        <dbReference type="SAM" id="MobiDB-lite"/>
    </source>
</evidence>
<dbReference type="GO" id="GO:0016787">
    <property type="term" value="F:hydrolase activity"/>
    <property type="evidence" value="ECO:0007669"/>
    <property type="project" value="UniProtKB-KW"/>
</dbReference>
<organism evidence="2 3">
    <name type="scientific">Kocuria atrinae</name>
    <dbReference type="NCBI Taxonomy" id="592377"/>
    <lineage>
        <taxon>Bacteria</taxon>
        <taxon>Bacillati</taxon>
        <taxon>Actinomycetota</taxon>
        <taxon>Actinomycetes</taxon>
        <taxon>Micrococcales</taxon>
        <taxon>Micrococcaceae</taxon>
        <taxon>Kocuria</taxon>
    </lineage>
</organism>
<dbReference type="SUPFAM" id="SSF48208">
    <property type="entry name" value="Six-hairpin glycosidases"/>
    <property type="match status" value="1"/>
</dbReference>
<keyword evidence="2" id="KW-0378">Hydrolase</keyword>
<feature type="region of interest" description="Disordered" evidence="1">
    <location>
        <begin position="329"/>
        <end position="348"/>
    </location>
</feature>
<proteinExistence type="predicted"/>
<name>A0ABN2Y2B3_9MICC</name>
<evidence type="ECO:0000313" key="2">
    <source>
        <dbReference type="EMBL" id="GAA2119442.1"/>
    </source>
</evidence>
<evidence type="ECO:0000313" key="3">
    <source>
        <dbReference type="Proteomes" id="UP001500166"/>
    </source>
</evidence>